<dbReference type="Gene3D" id="3.40.630.30">
    <property type="match status" value="1"/>
</dbReference>
<reference evidence="2 5" key="1">
    <citation type="submission" date="2018-09" db="EMBL/GenBank/DDBJ databases">
        <title>Roseomonas sp. nov., isolated from feces of Tibetan antelopes in the Qinghai-Tibet plateau, China.</title>
        <authorList>
            <person name="Tian Z."/>
        </authorList>
    </citation>
    <scope>NUCLEOTIDE SEQUENCE [LARGE SCALE GENOMIC DNA]</scope>
    <source>
        <strain evidence="3 4">Z23</strain>
        <strain evidence="2 5">Z24</strain>
    </source>
</reference>
<dbReference type="Proteomes" id="UP000274097">
    <property type="component" value="Unassembled WGS sequence"/>
</dbReference>
<dbReference type="Pfam" id="PF13673">
    <property type="entry name" value="Acetyltransf_10"/>
    <property type="match status" value="1"/>
</dbReference>
<dbReference type="AlphaFoldDB" id="A0A3A9J673"/>
<dbReference type="PROSITE" id="PS51186">
    <property type="entry name" value="GNAT"/>
    <property type="match status" value="1"/>
</dbReference>
<evidence type="ECO:0000259" key="1">
    <source>
        <dbReference type="PROSITE" id="PS51186"/>
    </source>
</evidence>
<keyword evidence="2" id="KW-0808">Transferase</keyword>
<feature type="domain" description="N-acetyltransferase" evidence="1">
    <location>
        <begin position="17"/>
        <end position="156"/>
    </location>
</feature>
<evidence type="ECO:0000313" key="5">
    <source>
        <dbReference type="Proteomes" id="UP000278036"/>
    </source>
</evidence>
<dbReference type="InterPro" id="IPR000182">
    <property type="entry name" value="GNAT_dom"/>
</dbReference>
<dbReference type="GO" id="GO:0016747">
    <property type="term" value="F:acyltransferase activity, transferring groups other than amino-acyl groups"/>
    <property type="evidence" value="ECO:0007669"/>
    <property type="project" value="InterPro"/>
</dbReference>
<keyword evidence="4" id="KW-1185">Reference proteome</keyword>
<name>A0A3A9J673_9PROT</name>
<evidence type="ECO:0000313" key="4">
    <source>
        <dbReference type="Proteomes" id="UP000274097"/>
    </source>
</evidence>
<evidence type="ECO:0000313" key="2">
    <source>
        <dbReference type="EMBL" id="RKK01952.1"/>
    </source>
</evidence>
<gene>
    <name evidence="2" type="ORF">D6Z83_22295</name>
    <name evidence="3" type="ORF">EBE87_05950</name>
</gene>
<organism evidence="2 5">
    <name type="scientific">Teichococcus wenyumeiae</name>
    <dbReference type="NCBI Taxonomy" id="2478470"/>
    <lineage>
        <taxon>Bacteria</taxon>
        <taxon>Pseudomonadati</taxon>
        <taxon>Pseudomonadota</taxon>
        <taxon>Alphaproteobacteria</taxon>
        <taxon>Acetobacterales</taxon>
        <taxon>Roseomonadaceae</taxon>
        <taxon>Roseomonas</taxon>
    </lineage>
</organism>
<dbReference type="SUPFAM" id="SSF55729">
    <property type="entry name" value="Acyl-CoA N-acyltransferases (Nat)"/>
    <property type="match status" value="1"/>
</dbReference>
<dbReference type="InterPro" id="IPR016181">
    <property type="entry name" value="Acyl_CoA_acyltransferase"/>
</dbReference>
<dbReference type="EMBL" id="RAQU01000199">
    <property type="protein sequence ID" value="RKK01952.1"/>
    <property type="molecule type" value="Genomic_DNA"/>
</dbReference>
<evidence type="ECO:0000313" key="3">
    <source>
        <dbReference type="EMBL" id="RMI25937.1"/>
    </source>
</evidence>
<dbReference type="CDD" id="cd04301">
    <property type="entry name" value="NAT_SF"/>
    <property type="match status" value="1"/>
</dbReference>
<proteinExistence type="predicted"/>
<sequence length="159" mass="17096">MWTFRAAQPDEAAEACMVIRRSVEELCQADHEGDPAILEHWLANKTPKQVRAWIEAEPAGGFVGVGPAGIAGVGSLLPSGRIALNYVAPWARRQGVSTGLMRAMEQRAVEAGHTVCTLTSTITAHAFYLTYGYQDTGEPVRSFGGKPAFPMRRLVAPGS</sequence>
<dbReference type="InParanoid" id="A0A3A9J673"/>
<dbReference type="OrthoDB" id="9789081at2"/>
<dbReference type="Proteomes" id="UP000278036">
    <property type="component" value="Unassembled WGS sequence"/>
</dbReference>
<accession>A0A3A9J673</accession>
<dbReference type="EMBL" id="RFLX01000003">
    <property type="protein sequence ID" value="RMI25937.1"/>
    <property type="molecule type" value="Genomic_DNA"/>
</dbReference>
<comment type="caution">
    <text evidence="2">The sequence shown here is derived from an EMBL/GenBank/DDBJ whole genome shotgun (WGS) entry which is preliminary data.</text>
</comment>
<protein>
    <submittedName>
        <fullName evidence="2">GNAT family N-acetyltransferase</fullName>
    </submittedName>
</protein>